<organism evidence="2 3">
    <name type="scientific">Rhizophagus irregularis</name>
    <dbReference type="NCBI Taxonomy" id="588596"/>
    <lineage>
        <taxon>Eukaryota</taxon>
        <taxon>Fungi</taxon>
        <taxon>Fungi incertae sedis</taxon>
        <taxon>Mucoromycota</taxon>
        <taxon>Glomeromycotina</taxon>
        <taxon>Glomeromycetes</taxon>
        <taxon>Glomerales</taxon>
        <taxon>Glomeraceae</taxon>
        <taxon>Rhizophagus</taxon>
    </lineage>
</organism>
<dbReference type="AlphaFoldDB" id="A0A2N1MNA4"/>
<gene>
    <name evidence="2" type="ORF">RhiirC2_789413</name>
</gene>
<evidence type="ECO:0000256" key="1">
    <source>
        <dbReference type="SAM" id="MobiDB-lite"/>
    </source>
</evidence>
<proteinExistence type="predicted"/>
<accession>A0A2N1MNA4</accession>
<dbReference type="Proteomes" id="UP000233469">
    <property type="component" value="Unassembled WGS sequence"/>
</dbReference>
<protein>
    <submittedName>
        <fullName evidence="2">Uncharacterized protein</fullName>
    </submittedName>
</protein>
<feature type="region of interest" description="Disordered" evidence="1">
    <location>
        <begin position="32"/>
        <end position="53"/>
    </location>
</feature>
<dbReference type="EMBL" id="LLXL01001733">
    <property type="protein sequence ID" value="PKK63088.1"/>
    <property type="molecule type" value="Genomic_DNA"/>
</dbReference>
<reference evidence="2 3" key="1">
    <citation type="submission" date="2016-04" db="EMBL/GenBank/DDBJ databases">
        <title>Genome analyses suggest a sexual origin of heterokaryosis in a supposedly ancient asexual fungus.</title>
        <authorList>
            <person name="Ropars J."/>
            <person name="Sedzielewska K."/>
            <person name="Noel J."/>
            <person name="Charron P."/>
            <person name="Farinelli L."/>
            <person name="Marton T."/>
            <person name="Kruger M."/>
            <person name="Pelin A."/>
            <person name="Brachmann A."/>
            <person name="Corradi N."/>
        </authorList>
    </citation>
    <scope>NUCLEOTIDE SEQUENCE [LARGE SCALE GENOMIC DNA]</scope>
    <source>
        <strain evidence="2 3">C2</strain>
    </source>
</reference>
<sequence>MTRLSKVFKPLKISSKDDIRNDHKKEIMRQMKESVNDDDEIYNNPNLHSEDQG</sequence>
<reference evidence="2 3" key="2">
    <citation type="submission" date="2017-10" db="EMBL/GenBank/DDBJ databases">
        <title>Extensive intraspecific genome diversity in a model arbuscular mycorrhizal fungus.</title>
        <authorList>
            <person name="Chen E.C.H."/>
            <person name="Morin E."/>
            <person name="Baudet D."/>
            <person name="Noel J."/>
            <person name="Ndikumana S."/>
            <person name="Charron P."/>
            <person name="St-Onge C."/>
            <person name="Giorgi J."/>
            <person name="Grigoriev I.V."/>
            <person name="Roux C."/>
            <person name="Martin F.M."/>
            <person name="Corradi N."/>
        </authorList>
    </citation>
    <scope>NUCLEOTIDE SEQUENCE [LARGE SCALE GENOMIC DNA]</scope>
    <source>
        <strain evidence="2 3">C2</strain>
    </source>
</reference>
<name>A0A2N1MNA4_9GLOM</name>
<evidence type="ECO:0000313" key="3">
    <source>
        <dbReference type="Proteomes" id="UP000233469"/>
    </source>
</evidence>
<evidence type="ECO:0000313" key="2">
    <source>
        <dbReference type="EMBL" id="PKK63088.1"/>
    </source>
</evidence>
<comment type="caution">
    <text evidence="2">The sequence shown here is derived from an EMBL/GenBank/DDBJ whole genome shotgun (WGS) entry which is preliminary data.</text>
</comment>